<protein>
    <submittedName>
        <fullName evidence="1">Uncharacterized protein</fullName>
    </submittedName>
</protein>
<dbReference type="EMBL" id="APMY01000129">
    <property type="protein sequence ID" value="EOM74618.1"/>
    <property type="molecule type" value="Genomic_DNA"/>
</dbReference>
<evidence type="ECO:0000313" key="2">
    <source>
        <dbReference type="Proteomes" id="UP000013525"/>
    </source>
</evidence>
<dbReference type="Proteomes" id="UP000013525">
    <property type="component" value="Unassembled WGS sequence"/>
</dbReference>
<name>R7WHL9_9NOCA</name>
<comment type="caution">
    <text evidence="1">The sequence shown here is derived from an EMBL/GenBank/DDBJ whole genome shotgun (WGS) entry which is preliminary data.</text>
</comment>
<proteinExistence type="predicted"/>
<dbReference type="PATRIC" id="fig|1273125.3.peg.3889"/>
<gene>
    <name evidence="1" type="ORF">Rrhod_4093</name>
</gene>
<accession>R7WHL9</accession>
<sequence>MTEYDDQIGAYETADDFLDARREWLEVVVAQTPEGGYDVLLKVDGTYTARDTAHSIAASFARDLNYVLDRIDPARTITAAPEPRQ</sequence>
<reference evidence="1 2" key="1">
    <citation type="journal article" date="2013" name="Genome Announc.">
        <title>Draft Genome Sequence of Rhodococcus rhodnii Strain LMG5362, a Symbiont of Rhodnius prolixus (Hemiptera, Reduviidae, Triatominae), the Principle Vector of Trypanosoma cruzi.</title>
        <authorList>
            <person name="Pachebat J.A."/>
            <person name="van Keulen G."/>
            <person name="Whitten M.M."/>
            <person name="Girdwood S."/>
            <person name="Del Sol R."/>
            <person name="Dyson P.J."/>
            <person name="Facey P.D."/>
        </authorList>
    </citation>
    <scope>NUCLEOTIDE SEQUENCE [LARGE SCALE GENOMIC DNA]</scope>
    <source>
        <strain evidence="1 2">LMG 5362</strain>
    </source>
</reference>
<organism evidence="1 2">
    <name type="scientific">Rhodococcus rhodnii LMG 5362</name>
    <dbReference type="NCBI Taxonomy" id="1273125"/>
    <lineage>
        <taxon>Bacteria</taxon>
        <taxon>Bacillati</taxon>
        <taxon>Actinomycetota</taxon>
        <taxon>Actinomycetes</taxon>
        <taxon>Mycobacteriales</taxon>
        <taxon>Nocardiaceae</taxon>
        <taxon>Rhodococcus</taxon>
    </lineage>
</organism>
<keyword evidence="2" id="KW-1185">Reference proteome</keyword>
<dbReference type="AlphaFoldDB" id="R7WHL9"/>
<dbReference type="RefSeq" id="WP_010840110.1">
    <property type="nucleotide sequence ID" value="NZ_APMY01000129.1"/>
</dbReference>
<evidence type="ECO:0000313" key="1">
    <source>
        <dbReference type="EMBL" id="EOM74618.1"/>
    </source>
</evidence>